<feature type="non-terminal residue" evidence="3">
    <location>
        <position position="165"/>
    </location>
</feature>
<comment type="caution">
    <text evidence="3">The sequence shown here is derived from an EMBL/GenBank/DDBJ whole genome shotgun (WGS) entry which is preliminary data.</text>
</comment>
<sequence length="165" mass="15621">MPESRDLPPAGYTRAAPRPPLRSRLFGARTALASRGRSPFPAAVLALVLAAGIVGVIGYGTRREPPARTLRPDAVSPSAPMSGAPGGAATVPGAAAPTSVPPEALPGAGPGAVPGVPAPVPGGPVHAQDGAPGARPGGGASGTAAPPGSSGDAQAGPAHARPAAT</sequence>
<feature type="region of interest" description="Disordered" evidence="1">
    <location>
        <begin position="60"/>
        <end position="165"/>
    </location>
</feature>
<evidence type="ECO:0000256" key="2">
    <source>
        <dbReference type="SAM" id="Phobius"/>
    </source>
</evidence>
<evidence type="ECO:0000313" key="4">
    <source>
        <dbReference type="Proteomes" id="UP000666915"/>
    </source>
</evidence>
<feature type="compositionally biased region" description="Low complexity" evidence="1">
    <location>
        <begin position="105"/>
        <end position="115"/>
    </location>
</feature>
<feature type="region of interest" description="Disordered" evidence="1">
    <location>
        <begin position="1"/>
        <end position="21"/>
    </location>
</feature>
<feature type="compositionally biased region" description="Low complexity" evidence="1">
    <location>
        <begin position="74"/>
        <end position="98"/>
    </location>
</feature>
<name>A0ABS3RER9_9ACTN</name>
<accession>A0ABS3RER9</accession>
<gene>
    <name evidence="3" type="ORF">J4557_44445</name>
</gene>
<protein>
    <submittedName>
        <fullName evidence="3">Uncharacterized protein</fullName>
    </submittedName>
</protein>
<keyword evidence="2" id="KW-0472">Membrane</keyword>
<dbReference type="Proteomes" id="UP000666915">
    <property type="component" value="Unassembled WGS sequence"/>
</dbReference>
<keyword evidence="2" id="KW-1133">Transmembrane helix</keyword>
<keyword evidence="2" id="KW-0812">Transmembrane</keyword>
<evidence type="ECO:0000313" key="3">
    <source>
        <dbReference type="EMBL" id="MBO2444590.1"/>
    </source>
</evidence>
<feature type="compositionally biased region" description="Low complexity" evidence="1">
    <location>
        <begin position="142"/>
        <end position="165"/>
    </location>
</feature>
<feature type="transmembrane region" description="Helical" evidence="2">
    <location>
        <begin position="40"/>
        <end position="61"/>
    </location>
</feature>
<reference evidence="3 4" key="1">
    <citation type="submission" date="2021-03" db="EMBL/GenBank/DDBJ databases">
        <authorList>
            <person name="Kanchanasin P."/>
            <person name="Saeng-In P."/>
            <person name="Phongsopitanun W."/>
            <person name="Yuki M."/>
            <person name="Kudo T."/>
            <person name="Ohkuma M."/>
            <person name="Tanasupawat S."/>
        </authorList>
    </citation>
    <scope>NUCLEOTIDE SEQUENCE [LARGE SCALE GENOMIC DNA]</scope>
    <source>
        <strain evidence="3 4">L46</strain>
    </source>
</reference>
<dbReference type="EMBL" id="JAGEOK010000048">
    <property type="protein sequence ID" value="MBO2444590.1"/>
    <property type="molecule type" value="Genomic_DNA"/>
</dbReference>
<keyword evidence="4" id="KW-1185">Reference proteome</keyword>
<organism evidence="3 4">
    <name type="scientific">Actinomadura nitritigenes</name>
    <dbReference type="NCBI Taxonomy" id="134602"/>
    <lineage>
        <taxon>Bacteria</taxon>
        <taxon>Bacillati</taxon>
        <taxon>Actinomycetota</taxon>
        <taxon>Actinomycetes</taxon>
        <taxon>Streptosporangiales</taxon>
        <taxon>Thermomonosporaceae</taxon>
        <taxon>Actinomadura</taxon>
    </lineage>
</organism>
<evidence type="ECO:0000256" key="1">
    <source>
        <dbReference type="SAM" id="MobiDB-lite"/>
    </source>
</evidence>
<feature type="compositionally biased region" description="Low complexity" evidence="1">
    <location>
        <begin position="123"/>
        <end position="134"/>
    </location>
</feature>
<proteinExistence type="predicted"/>